<keyword evidence="2 5" id="KW-0812">Transmembrane</keyword>
<dbReference type="Proteomes" id="UP000678393">
    <property type="component" value="Unassembled WGS sequence"/>
</dbReference>
<gene>
    <name evidence="7" type="ORF">CUNI_LOCUS10695</name>
</gene>
<protein>
    <recommendedName>
        <fullName evidence="6">Major facilitator superfamily (MFS) profile domain-containing protein</fullName>
    </recommendedName>
</protein>
<comment type="subcellular location">
    <subcellularLocation>
        <location evidence="1">Membrane</location>
        <topology evidence="1">Multi-pass membrane protein</topology>
    </subcellularLocation>
</comment>
<evidence type="ECO:0000259" key="6">
    <source>
        <dbReference type="PROSITE" id="PS50850"/>
    </source>
</evidence>
<dbReference type="PANTHER" id="PTHR24064">
    <property type="entry name" value="SOLUTE CARRIER FAMILY 22 MEMBER"/>
    <property type="match status" value="1"/>
</dbReference>
<name>A0A8S3Z6D7_9EUPU</name>
<dbReference type="PROSITE" id="PS50850">
    <property type="entry name" value="MFS"/>
    <property type="match status" value="1"/>
</dbReference>
<dbReference type="Gene3D" id="1.20.1250.20">
    <property type="entry name" value="MFS general substrate transporter like domains"/>
    <property type="match status" value="1"/>
</dbReference>
<dbReference type="EMBL" id="CAJHNH020001964">
    <property type="protein sequence ID" value="CAG5125137.1"/>
    <property type="molecule type" value="Genomic_DNA"/>
</dbReference>
<evidence type="ECO:0000313" key="7">
    <source>
        <dbReference type="EMBL" id="CAG5125137.1"/>
    </source>
</evidence>
<feature type="transmembrane region" description="Helical" evidence="5">
    <location>
        <begin position="135"/>
        <end position="157"/>
    </location>
</feature>
<dbReference type="InterPro" id="IPR005829">
    <property type="entry name" value="Sugar_transporter_CS"/>
</dbReference>
<accession>A0A8S3Z6D7</accession>
<sequence length="233" mass="25504">MTIEDILSETGGFGRFQLFVVLGVGLTRFTIGWSILQMTYVGTVPDWHCLGPNFTQPQNGSLQACSVNSLGISSGVKCDSYRFVSSSLTIINEWTLICDLSWVKPAVVSIQMAGLLLGALLAGQLGDSIGRKKTLYAFVLEHAVLNFITAFSVSWQMFAVCRFFIGFGIGGVLVCSFPFPLEFLPLKWRPLVSVVPFWSVGVCVFALASSLMENWSHLHITCAVLSLPGLFLY</sequence>
<organism evidence="7 8">
    <name type="scientific">Candidula unifasciata</name>
    <dbReference type="NCBI Taxonomy" id="100452"/>
    <lineage>
        <taxon>Eukaryota</taxon>
        <taxon>Metazoa</taxon>
        <taxon>Spiralia</taxon>
        <taxon>Lophotrochozoa</taxon>
        <taxon>Mollusca</taxon>
        <taxon>Gastropoda</taxon>
        <taxon>Heterobranchia</taxon>
        <taxon>Euthyneura</taxon>
        <taxon>Panpulmonata</taxon>
        <taxon>Eupulmonata</taxon>
        <taxon>Stylommatophora</taxon>
        <taxon>Helicina</taxon>
        <taxon>Helicoidea</taxon>
        <taxon>Geomitridae</taxon>
        <taxon>Candidula</taxon>
    </lineage>
</organism>
<evidence type="ECO:0000256" key="5">
    <source>
        <dbReference type="SAM" id="Phobius"/>
    </source>
</evidence>
<feature type="non-terminal residue" evidence="7">
    <location>
        <position position="1"/>
    </location>
</feature>
<feature type="transmembrane region" description="Helical" evidence="5">
    <location>
        <begin position="16"/>
        <end position="36"/>
    </location>
</feature>
<feature type="transmembrane region" description="Helical" evidence="5">
    <location>
        <begin position="163"/>
        <end position="184"/>
    </location>
</feature>
<keyword evidence="8" id="KW-1185">Reference proteome</keyword>
<dbReference type="GO" id="GO:0022857">
    <property type="term" value="F:transmembrane transporter activity"/>
    <property type="evidence" value="ECO:0007669"/>
    <property type="project" value="InterPro"/>
</dbReference>
<evidence type="ECO:0000313" key="8">
    <source>
        <dbReference type="Proteomes" id="UP000678393"/>
    </source>
</evidence>
<dbReference type="InterPro" id="IPR020846">
    <property type="entry name" value="MFS_dom"/>
</dbReference>
<feature type="transmembrane region" description="Helical" evidence="5">
    <location>
        <begin position="102"/>
        <end position="123"/>
    </location>
</feature>
<evidence type="ECO:0000256" key="2">
    <source>
        <dbReference type="ARBA" id="ARBA00022692"/>
    </source>
</evidence>
<dbReference type="SUPFAM" id="SSF103473">
    <property type="entry name" value="MFS general substrate transporter"/>
    <property type="match status" value="1"/>
</dbReference>
<feature type="transmembrane region" description="Helical" evidence="5">
    <location>
        <begin position="191"/>
        <end position="209"/>
    </location>
</feature>
<dbReference type="AlphaFoldDB" id="A0A8S3Z6D7"/>
<evidence type="ECO:0000256" key="1">
    <source>
        <dbReference type="ARBA" id="ARBA00004141"/>
    </source>
</evidence>
<evidence type="ECO:0000256" key="3">
    <source>
        <dbReference type="ARBA" id="ARBA00022989"/>
    </source>
</evidence>
<dbReference type="InterPro" id="IPR005828">
    <property type="entry name" value="MFS_sugar_transport-like"/>
</dbReference>
<dbReference type="OrthoDB" id="6155165at2759"/>
<dbReference type="Pfam" id="PF00083">
    <property type="entry name" value="Sugar_tr"/>
    <property type="match status" value="1"/>
</dbReference>
<reference evidence="7" key="1">
    <citation type="submission" date="2021-04" db="EMBL/GenBank/DDBJ databases">
        <authorList>
            <consortium name="Molecular Ecology Group"/>
        </authorList>
    </citation>
    <scope>NUCLEOTIDE SEQUENCE</scope>
</reference>
<keyword evidence="4 5" id="KW-0472">Membrane</keyword>
<feature type="domain" description="Major facilitator superfamily (MFS) profile" evidence="6">
    <location>
        <begin position="18"/>
        <end position="233"/>
    </location>
</feature>
<comment type="caution">
    <text evidence="7">The sequence shown here is derived from an EMBL/GenBank/DDBJ whole genome shotgun (WGS) entry which is preliminary data.</text>
</comment>
<evidence type="ECO:0000256" key="4">
    <source>
        <dbReference type="ARBA" id="ARBA00023136"/>
    </source>
</evidence>
<keyword evidence="3 5" id="KW-1133">Transmembrane helix</keyword>
<dbReference type="PROSITE" id="PS00217">
    <property type="entry name" value="SUGAR_TRANSPORT_2"/>
    <property type="match status" value="1"/>
</dbReference>
<proteinExistence type="predicted"/>
<dbReference type="GO" id="GO:0016020">
    <property type="term" value="C:membrane"/>
    <property type="evidence" value="ECO:0007669"/>
    <property type="project" value="UniProtKB-SubCell"/>
</dbReference>
<dbReference type="InterPro" id="IPR036259">
    <property type="entry name" value="MFS_trans_sf"/>
</dbReference>